<feature type="domain" description="Deacetylase sirtuin-type" evidence="3">
    <location>
        <begin position="1"/>
        <end position="253"/>
    </location>
</feature>
<accession>A0A173YIB9</accession>
<reference evidence="4 5" key="1">
    <citation type="submission" date="2015-09" db="EMBL/GenBank/DDBJ databases">
        <authorList>
            <consortium name="Pathogen Informatics"/>
        </authorList>
    </citation>
    <scope>NUCLEOTIDE SEQUENCE [LARGE SCALE GENOMIC DNA]</scope>
    <source>
        <strain evidence="4 5">2789STDY5608791</strain>
    </source>
</reference>
<dbReference type="RefSeq" id="WP_057087070.1">
    <property type="nucleotide sequence ID" value="NZ_CYZF01000001.1"/>
</dbReference>
<dbReference type="Pfam" id="PF13289">
    <property type="entry name" value="SIR2_2"/>
    <property type="match status" value="1"/>
</dbReference>
<dbReference type="Proteomes" id="UP000095419">
    <property type="component" value="Unassembled WGS sequence"/>
</dbReference>
<name>A0A173YIB9_BACUN</name>
<evidence type="ECO:0000256" key="2">
    <source>
        <dbReference type="PROSITE-ProRule" id="PRU00236"/>
    </source>
</evidence>
<dbReference type="SUPFAM" id="SSF52467">
    <property type="entry name" value="DHS-like NAD/FAD-binding domain"/>
    <property type="match status" value="1"/>
</dbReference>
<sequence>MENIQLSNILHIQEASKQGKLVMFVGAGVSANSGVPMWSELIQGLKKELPDSLKNETDDLKIAQLYKDSRGYKEYIEKIKELLLHGKIAPNPIHDAILELAPCHIITTNYDDLIEQNIEQKFMQYHIIRKDEDLPYTQYQNMLIKMHGDFNVGNIVLTENDYYNYNNNFPLINAFVKSLFASKLILFIGFSFNDMNLKILLNSVSNILKENMQRIYLLTNKDIDSIQRNYYEKKGINIVELTPEFVNEKIKMQSINIDDIGLTSQYGIALYKQLVLIKQYRQENDLIDYLYKRIKSYEDEIKVLGNGLKYIFPEEEISFWNYHSSGLQIHSPYIKNLTKKLQTYTGRKEFINKYNGKIFYLRKQAYLNRIFKIDNLKIVNTTFYRKLKKLFPTTTGIELFYELDYINLSNYLKKIRHQVKKYNIEDLELPYLLYKLGDYYQAYLMYKDLANENWKKQRYILYFICMHNIHAIRYGIKIQLMNRSDIDHEKIVKDIERIDLQDVLIKLPIDKSIKHVLEDLLSYRFHSINLVESDILKEDLSGQRVSAEKGGFSSNSKIFLLEHKSYQELDFCNENFVICDNNNYSKDIYYNVAAGILISNVTKSNGDRFFGQTKIDELSKEHLLILIFHIQNENLLKIYKRYNIENIILSENGCSFINSIIRNANESINNNNSMNYLIINRDSVCNIIQNIISIINKSNCENINYSDLYPIINHIWDNTYFMRFGKDITNLIYKHKPKINDAIFLINNIMSVHNDDNSNNATFLLCSYLNAQNVTIDNIKSLNDIKINDDYFYLASLYPALSENLKKEAILWFRENLNALYYAALIHSNYRIPILDVATLSMLIEEPFNNVSKYKQIEETVCAVLVLIRKDTKQQELHPILDQFGTVNECFNFLINPLHFKNKQMIKPTWLCRCEDDILKELLKDEVLRNKMKTYIKEDYWGKLEYERIWKIL</sequence>
<protein>
    <submittedName>
        <fullName evidence="4">NAD-dependent deacetylase</fullName>
    </submittedName>
</protein>
<dbReference type="EMBL" id="CYZF01000001">
    <property type="protein sequence ID" value="CUN64001.1"/>
    <property type="molecule type" value="Genomic_DNA"/>
</dbReference>
<dbReference type="Gene3D" id="3.40.50.1220">
    <property type="entry name" value="TPP-binding domain"/>
    <property type="match status" value="1"/>
</dbReference>
<organism evidence="4 5">
    <name type="scientific">Bacteroides uniformis</name>
    <dbReference type="NCBI Taxonomy" id="820"/>
    <lineage>
        <taxon>Bacteria</taxon>
        <taxon>Pseudomonadati</taxon>
        <taxon>Bacteroidota</taxon>
        <taxon>Bacteroidia</taxon>
        <taxon>Bacteroidales</taxon>
        <taxon>Bacteroidaceae</taxon>
        <taxon>Bacteroides</taxon>
    </lineage>
</organism>
<evidence type="ECO:0000256" key="1">
    <source>
        <dbReference type="ARBA" id="ARBA00023027"/>
    </source>
</evidence>
<dbReference type="AlphaFoldDB" id="A0A173YIB9"/>
<gene>
    <name evidence="4" type="ORF">ERS417307_00420</name>
</gene>
<proteinExistence type="predicted"/>
<keyword evidence="1" id="KW-0520">NAD</keyword>
<comment type="caution">
    <text evidence="2">Lacks conserved residue(s) required for the propagation of feature annotation.</text>
</comment>
<evidence type="ECO:0000313" key="4">
    <source>
        <dbReference type="EMBL" id="CUN64001.1"/>
    </source>
</evidence>
<dbReference type="InterPro" id="IPR029035">
    <property type="entry name" value="DHS-like_NAD/FAD-binding_dom"/>
</dbReference>
<dbReference type="InterPro" id="IPR026590">
    <property type="entry name" value="Ssirtuin_cat_dom"/>
</dbReference>
<evidence type="ECO:0000259" key="3">
    <source>
        <dbReference type="PROSITE" id="PS50305"/>
    </source>
</evidence>
<evidence type="ECO:0000313" key="5">
    <source>
        <dbReference type="Proteomes" id="UP000095419"/>
    </source>
</evidence>
<dbReference type="PROSITE" id="PS50305">
    <property type="entry name" value="SIRTUIN"/>
    <property type="match status" value="1"/>
</dbReference>